<sequence>MLVHEVMTSRPISIGPRTRVKSAMRLLATNRLTSLPVVSAEGRLVGIVSEADLLRDALTPDARARLWPTHTPASSWDAQVDDRPAYVEEVMNTHVLTVHPSTDLAVAVELLTTTGAKSMPVLDAHDRVVGIISRSDVVRVLARSDADLERDLDAELLQLGHPDWLVEVHEGVALVEGPMGPGERALAELAGHDVPGVTEVHVL</sequence>
<accession>A0A9X2D6L2</accession>
<keyword evidence="5" id="KW-1185">Reference proteome</keyword>
<evidence type="ECO:0000259" key="3">
    <source>
        <dbReference type="PROSITE" id="PS51371"/>
    </source>
</evidence>
<dbReference type="Pfam" id="PF00571">
    <property type="entry name" value="CBS"/>
    <property type="match status" value="2"/>
</dbReference>
<dbReference type="Gene3D" id="3.10.580.10">
    <property type="entry name" value="CBS-domain"/>
    <property type="match status" value="1"/>
</dbReference>
<evidence type="ECO:0000256" key="2">
    <source>
        <dbReference type="PROSITE-ProRule" id="PRU00703"/>
    </source>
</evidence>
<evidence type="ECO:0000256" key="1">
    <source>
        <dbReference type="ARBA" id="ARBA00023122"/>
    </source>
</evidence>
<dbReference type="PANTHER" id="PTHR43080">
    <property type="entry name" value="CBS DOMAIN-CONTAINING PROTEIN CBSX3, MITOCHONDRIAL"/>
    <property type="match status" value="1"/>
</dbReference>
<dbReference type="AlphaFoldDB" id="A0A9X2D6L2"/>
<dbReference type="PANTHER" id="PTHR43080:SF2">
    <property type="entry name" value="CBS DOMAIN-CONTAINING PROTEIN"/>
    <property type="match status" value="1"/>
</dbReference>
<dbReference type="EMBL" id="JAMOIL010000008">
    <property type="protein sequence ID" value="MCM0620030.1"/>
    <property type="molecule type" value="Genomic_DNA"/>
</dbReference>
<dbReference type="InterPro" id="IPR046342">
    <property type="entry name" value="CBS_dom_sf"/>
</dbReference>
<gene>
    <name evidence="4" type="ORF">M8330_06940</name>
</gene>
<feature type="domain" description="CBS" evidence="3">
    <location>
        <begin position="91"/>
        <end position="148"/>
    </location>
</feature>
<feature type="domain" description="CBS" evidence="3">
    <location>
        <begin position="7"/>
        <end position="63"/>
    </location>
</feature>
<dbReference type="InterPro" id="IPR000644">
    <property type="entry name" value="CBS_dom"/>
</dbReference>
<keyword evidence="1 2" id="KW-0129">CBS domain</keyword>
<organism evidence="4 5">
    <name type="scientific">Nocardioides bruguierae</name>
    <dbReference type="NCBI Taxonomy" id="2945102"/>
    <lineage>
        <taxon>Bacteria</taxon>
        <taxon>Bacillati</taxon>
        <taxon>Actinomycetota</taxon>
        <taxon>Actinomycetes</taxon>
        <taxon>Propionibacteriales</taxon>
        <taxon>Nocardioidaceae</taxon>
        <taxon>Nocardioides</taxon>
    </lineage>
</organism>
<dbReference type="RefSeq" id="WP_250053222.1">
    <property type="nucleotide sequence ID" value="NZ_JAMJPH010000010.1"/>
</dbReference>
<proteinExistence type="predicted"/>
<evidence type="ECO:0000313" key="5">
    <source>
        <dbReference type="Proteomes" id="UP001139485"/>
    </source>
</evidence>
<dbReference type="InterPro" id="IPR051257">
    <property type="entry name" value="Diverse_CBS-Domain"/>
</dbReference>
<dbReference type="Proteomes" id="UP001139485">
    <property type="component" value="Unassembled WGS sequence"/>
</dbReference>
<reference evidence="4" key="1">
    <citation type="submission" date="2022-05" db="EMBL/GenBank/DDBJ databases">
        <authorList>
            <person name="Tuo L."/>
        </authorList>
    </citation>
    <scope>NUCLEOTIDE SEQUENCE</scope>
    <source>
        <strain evidence="4">BSK12Z-4</strain>
    </source>
</reference>
<dbReference type="SUPFAM" id="SSF54631">
    <property type="entry name" value="CBS-domain pair"/>
    <property type="match status" value="1"/>
</dbReference>
<protein>
    <submittedName>
        <fullName evidence="4">CBS domain-containing protein</fullName>
    </submittedName>
</protein>
<dbReference type="SMART" id="SM00116">
    <property type="entry name" value="CBS"/>
    <property type="match status" value="2"/>
</dbReference>
<dbReference type="PROSITE" id="PS51371">
    <property type="entry name" value="CBS"/>
    <property type="match status" value="2"/>
</dbReference>
<name>A0A9X2D6L2_9ACTN</name>
<comment type="caution">
    <text evidence="4">The sequence shown here is derived from an EMBL/GenBank/DDBJ whole genome shotgun (WGS) entry which is preliminary data.</text>
</comment>
<evidence type="ECO:0000313" key="4">
    <source>
        <dbReference type="EMBL" id="MCM0620030.1"/>
    </source>
</evidence>